<dbReference type="InterPro" id="IPR029058">
    <property type="entry name" value="AB_hydrolase_fold"/>
</dbReference>
<dbReference type="Pfam" id="PF12697">
    <property type="entry name" value="Abhydrolase_6"/>
    <property type="match status" value="1"/>
</dbReference>
<keyword evidence="4" id="KW-1185">Reference proteome</keyword>
<organism evidence="3 4">
    <name type="scientific">Marinicauda pacifica</name>
    <dbReference type="NCBI Taxonomy" id="1133559"/>
    <lineage>
        <taxon>Bacteria</taxon>
        <taxon>Pseudomonadati</taxon>
        <taxon>Pseudomonadota</taxon>
        <taxon>Alphaproteobacteria</taxon>
        <taxon>Maricaulales</taxon>
        <taxon>Maricaulaceae</taxon>
        <taxon>Marinicauda</taxon>
    </lineage>
</organism>
<dbReference type="InterPro" id="IPR000073">
    <property type="entry name" value="AB_hydrolase_1"/>
</dbReference>
<dbReference type="OrthoDB" id="9804723at2"/>
<comment type="caution">
    <text evidence="3">The sequence shown here is derived from an EMBL/GenBank/DDBJ whole genome shotgun (WGS) entry which is preliminary data.</text>
</comment>
<dbReference type="PANTHER" id="PTHR43798">
    <property type="entry name" value="MONOACYLGLYCEROL LIPASE"/>
    <property type="match status" value="1"/>
</dbReference>
<dbReference type="SUPFAM" id="SSF53474">
    <property type="entry name" value="alpha/beta-Hydrolases"/>
    <property type="match status" value="1"/>
</dbReference>
<evidence type="ECO:0000256" key="1">
    <source>
        <dbReference type="ARBA" id="ARBA00022801"/>
    </source>
</evidence>
<accession>A0A4S2HFR0</accession>
<reference evidence="3 4" key="1">
    <citation type="journal article" date="2013" name="Int. J. Syst. Evol. Microbiol.">
        <title>Marinicauda pacifica gen. nov., sp. nov., a prosthecate alphaproteobacterium of the family Hyphomonadaceae isolated from deep seawater.</title>
        <authorList>
            <person name="Zhang X.Y."/>
            <person name="Li G.W."/>
            <person name="Wang C.S."/>
            <person name="Zhang Y.J."/>
            <person name="Xu X.W."/>
            <person name="Li H."/>
            <person name="Liu A."/>
            <person name="Liu C."/>
            <person name="Xie B.B."/>
            <person name="Qin Q.L."/>
            <person name="Xu Z."/>
            <person name="Chen X.L."/>
            <person name="Zhou B.C."/>
            <person name="Zhang Y.Z."/>
        </authorList>
    </citation>
    <scope>NUCLEOTIDE SEQUENCE [LARGE SCALE GENOMIC DNA]</scope>
    <source>
        <strain evidence="3 4">P-1 km-3</strain>
    </source>
</reference>
<feature type="domain" description="AB hydrolase-1" evidence="2">
    <location>
        <begin position="34"/>
        <end position="282"/>
    </location>
</feature>
<proteinExistence type="predicted"/>
<dbReference type="Proteomes" id="UP000305451">
    <property type="component" value="Unassembled WGS sequence"/>
</dbReference>
<gene>
    <name evidence="3" type="ORF">E5162_05210</name>
</gene>
<dbReference type="GO" id="GO:0016787">
    <property type="term" value="F:hydrolase activity"/>
    <property type="evidence" value="ECO:0007669"/>
    <property type="project" value="UniProtKB-KW"/>
</dbReference>
<evidence type="ECO:0000259" key="2">
    <source>
        <dbReference type="Pfam" id="PF12697"/>
    </source>
</evidence>
<dbReference type="InterPro" id="IPR050266">
    <property type="entry name" value="AB_hydrolase_sf"/>
</dbReference>
<dbReference type="RefSeq" id="WP_135943868.1">
    <property type="nucleotide sequence ID" value="NZ_BMEI01000001.1"/>
</dbReference>
<protein>
    <submittedName>
        <fullName evidence="3">Alpha/beta hydrolase</fullName>
    </submittedName>
</protein>
<dbReference type="PANTHER" id="PTHR43798:SF31">
    <property type="entry name" value="AB HYDROLASE SUPERFAMILY PROTEIN YCLE"/>
    <property type="match status" value="1"/>
</dbReference>
<dbReference type="Gene3D" id="3.40.50.1820">
    <property type="entry name" value="alpha/beta hydrolase"/>
    <property type="match status" value="1"/>
</dbReference>
<dbReference type="EMBL" id="SRXV01000001">
    <property type="protein sequence ID" value="TGY94671.1"/>
    <property type="molecule type" value="Genomic_DNA"/>
</dbReference>
<evidence type="ECO:0000313" key="3">
    <source>
        <dbReference type="EMBL" id="TGY94671.1"/>
    </source>
</evidence>
<keyword evidence="1 3" id="KW-0378">Hydrolase</keyword>
<sequence>MPDPSAAQSSRITFPVRGGALTGYRWACEGAPVLIFAHANGFNASTYRRLLAPLSGQVEIVAVDLRGHGRSTAPWDPDTLDGWQIHGEDLAEVARSLMPRPLILAGHSMGATSQILAAARLDPAPLGLALIEPVIMPATLRVLMHTPAGPAFMNRFPLVTNAKARKDGWADIEAVKARYSSKSTFSRWADGMLDDYLEDGLVEQDGEWHLACPPAWEAANFAAQRHAPIKAARQLRAPIHVLQAGHGSTLRDPKALLGAGAQIECAEEDGHLLAMESPDETRRWLSRILTRLMAETDDGLAG</sequence>
<dbReference type="GO" id="GO:0016020">
    <property type="term" value="C:membrane"/>
    <property type="evidence" value="ECO:0007669"/>
    <property type="project" value="TreeGrafter"/>
</dbReference>
<name>A0A4S2HFR0_9PROT</name>
<evidence type="ECO:0000313" key="4">
    <source>
        <dbReference type="Proteomes" id="UP000305451"/>
    </source>
</evidence>
<dbReference type="AlphaFoldDB" id="A0A4S2HFR0"/>